<dbReference type="Pfam" id="PF00174">
    <property type="entry name" value="Oxidored_molyb"/>
    <property type="match status" value="1"/>
</dbReference>
<keyword evidence="4" id="KW-0479">Metal-binding</keyword>
<dbReference type="OrthoDB" id="10051395at2759"/>
<evidence type="ECO:0000313" key="14">
    <source>
        <dbReference type="EMBL" id="KAF5558886.1"/>
    </source>
</evidence>
<protein>
    <submittedName>
        <fullName evidence="14">Sulfite oxidase s</fullName>
    </submittedName>
</protein>
<dbReference type="GO" id="GO:0000124">
    <property type="term" value="C:SAGA complex"/>
    <property type="evidence" value="ECO:0007669"/>
    <property type="project" value="UniProtKB-ARBA"/>
</dbReference>
<feature type="domain" description="Oxidoreductase molybdopterin-binding" evidence="12">
    <location>
        <begin position="62"/>
        <end position="224"/>
    </location>
</feature>
<comment type="caution">
    <text evidence="14">The sequence shown here is derived from an EMBL/GenBank/DDBJ whole genome shotgun (WGS) entry which is preliminary data.</text>
</comment>
<dbReference type="GO" id="GO:0006366">
    <property type="term" value="P:transcription by RNA polymerase II"/>
    <property type="evidence" value="ECO:0007669"/>
    <property type="project" value="InterPro"/>
</dbReference>
<keyword evidence="9" id="KW-0539">Nucleus</keyword>
<feature type="region of interest" description="Disordered" evidence="11">
    <location>
        <begin position="474"/>
        <end position="506"/>
    </location>
</feature>
<dbReference type="GO" id="GO:0020037">
    <property type="term" value="F:heme binding"/>
    <property type="evidence" value="ECO:0007669"/>
    <property type="project" value="TreeGrafter"/>
</dbReference>
<evidence type="ECO:0000259" key="13">
    <source>
        <dbReference type="Pfam" id="PF03404"/>
    </source>
</evidence>
<evidence type="ECO:0000256" key="10">
    <source>
        <dbReference type="ARBA" id="ARBA00061274"/>
    </source>
</evidence>
<dbReference type="GO" id="GO:0043546">
    <property type="term" value="F:molybdopterin cofactor binding"/>
    <property type="evidence" value="ECO:0007669"/>
    <property type="project" value="TreeGrafter"/>
</dbReference>
<keyword evidence="3" id="KW-0500">Molybdenum</keyword>
<evidence type="ECO:0000256" key="1">
    <source>
        <dbReference type="ARBA" id="ARBA00001924"/>
    </source>
</evidence>
<dbReference type="GO" id="GO:0008482">
    <property type="term" value="F:sulfite oxidase activity"/>
    <property type="evidence" value="ECO:0007669"/>
    <property type="project" value="TreeGrafter"/>
</dbReference>
<dbReference type="AlphaFoldDB" id="A0A8H5JT77"/>
<dbReference type="SUPFAM" id="SSF47113">
    <property type="entry name" value="Histone-fold"/>
    <property type="match status" value="1"/>
</dbReference>
<dbReference type="GO" id="GO:0030151">
    <property type="term" value="F:molybdenum ion binding"/>
    <property type="evidence" value="ECO:0007669"/>
    <property type="project" value="InterPro"/>
</dbReference>
<dbReference type="GO" id="GO:0006357">
    <property type="term" value="P:regulation of transcription by RNA polymerase II"/>
    <property type="evidence" value="ECO:0007669"/>
    <property type="project" value="UniProtKB-ARBA"/>
</dbReference>
<dbReference type="PANTHER" id="PTHR19372:SF7">
    <property type="entry name" value="SULFITE OXIDASE, MITOCHONDRIAL"/>
    <property type="match status" value="1"/>
</dbReference>
<keyword evidence="5" id="KW-0560">Oxidoreductase</keyword>
<dbReference type="FunFam" id="1.10.20.10:FF:000023">
    <property type="entry name" value="transcription initiation protein SPT3 homolog"/>
    <property type="match status" value="1"/>
</dbReference>
<dbReference type="Gene3D" id="3.90.420.10">
    <property type="entry name" value="Oxidoreductase, molybdopterin-binding domain"/>
    <property type="match status" value="1"/>
</dbReference>
<dbReference type="GO" id="GO:0046982">
    <property type="term" value="F:protein heterodimerization activity"/>
    <property type="evidence" value="ECO:0007669"/>
    <property type="project" value="InterPro"/>
</dbReference>
<evidence type="ECO:0000313" key="15">
    <source>
        <dbReference type="Proteomes" id="UP000582016"/>
    </source>
</evidence>
<keyword evidence="15" id="KW-1185">Reference proteome</keyword>
<organism evidence="14 15">
    <name type="scientific">Fusarium phyllophilum</name>
    <dbReference type="NCBI Taxonomy" id="47803"/>
    <lineage>
        <taxon>Eukaryota</taxon>
        <taxon>Fungi</taxon>
        <taxon>Dikarya</taxon>
        <taxon>Ascomycota</taxon>
        <taxon>Pezizomycotina</taxon>
        <taxon>Sordariomycetes</taxon>
        <taxon>Hypocreomycetidae</taxon>
        <taxon>Hypocreales</taxon>
        <taxon>Nectriaceae</taxon>
        <taxon>Fusarium</taxon>
        <taxon>Fusarium fujikuroi species complex</taxon>
    </lineage>
</organism>
<accession>A0A8H5JT77</accession>
<evidence type="ECO:0000256" key="8">
    <source>
        <dbReference type="ARBA" id="ARBA00023163"/>
    </source>
</evidence>
<dbReference type="SUPFAM" id="SSF81296">
    <property type="entry name" value="E set domains"/>
    <property type="match status" value="1"/>
</dbReference>
<feature type="compositionally biased region" description="Basic and acidic residues" evidence="11">
    <location>
        <begin position="474"/>
        <end position="485"/>
    </location>
</feature>
<dbReference type="EMBL" id="JAAOAQ010000263">
    <property type="protein sequence ID" value="KAF5558886.1"/>
    <property type="molecule type" value="Genomic_DNA"/>
</dbReference>
<evidence type="ECO:0000256" key="11">
    <source>
        <dbReference type="SAM" id="MobiDB-lite"/>
    </source>
</evidence>
<reference evidence="14 15" key="1">
    <citation type="submission" date="2020-05" db="EMBL/GenBank/DDBJ databases">
        <title>Identification and distribution of gene clusters putatively required for synthesis of sphingolipid metabolism inhibitors in phylogenetically diverse species of the filamentous fungus Fusarium.</title>
        <authorList>
            <person name="Kim H.-S."/>
            <person name="Busman M."/>
            <person name="Brown D.W."/>
            <person name="Divon H."/>
            <person name="Uhlig S."/>
            <person name="Proctor R.H."/>
        </authorList>
    </citation>
    <scope>NUCLEOTIDE SEQUENCE [LARGE SCALE GENOMIC DNA]</scope>
    <source>
        <strain evidence="14 15">NRRL 13617</strain>
    </source>
</reference>
<dbReference type="CDD" id="cd22926">
    <property type="entry name" value="HFD_SPT3"/>
    <property type="match status" value="1"/>
</dbReference>
<comment type="cofactor">
    <cofactor evidence="1">
        <name>Mo-molybdopterin</name>
        <dbReference type="ChEBI" id="CHEBI:71302"/>
    </cofactor>
</comment>
<evidence type="ECO:0000256" key="4">
    <source>
        <dbReference type="ARBA" id="ARBA00022723"/>
    </source>
</evidence>
<dbReference type="Gene3D" id="2.60.40.650">
    <property type="match status" value="1"/>
</dbReference>
<dbReference type="InterPro" id="IPR005066">
    <property type="entry name" value="MoCF_OxRdtse_dimer"/>
</dbReference>
<dbReference type="InterPro" id="IPR009072">
    <property type="entry name" value="Histone-fold"/>
</dbReference>
<dbReference type="Proteomes" id="UP000582016">
    <property type="component" value="Unassembled WGS sequence"/>
</dbReference>
<gene>
    <name evidence="14" type="ORF">FPHYL_7227</name>
</gene>
<keyword evidence="6" id="KW-0805">Transcription regulation</keyword>
<evidence type="ECO:0000256" key="5">
    <source>
        <dbReference type="ARBA" id="ARBA00023002"/>
    </source>
</evidence>
<dbReference type="InterPro" id="IPR014756">
    <property type="entry name" value="Ig_E-set"/>
</dbReference>
<proteinExistence type="inferred from homology"/>
<dbReference type="SUPFAM" id="SSF56524">
    <property type="entry name" value="Oxidoreductase molybdopterin-binding domain"/>
    <property type="match status" value="1"/>
</dbReference>
<evidence type="ECO:0000256" key="2">
    <source>
        <dbReference type="ARBA" id="ARBA00004123"/>
    </source>
</evidence>
<evidence type="ECO:0000256" key="7">
    <source>
        <dbReference type="ARBA" id="ARBA00023159"/>
    </source>
</evidence>
<dbReference type="GO" id="GO:0005739">
    <property type="term" value="C:mitochondrion"/>
    <property type="evidence" value="ECO:0007669"/>
    <property type="project" value="TreeGrafter"/>
</dbReference>
<dbReference type="InterPro" id="IPR008335">
    <property type="entry name" value="Mopterin_OxRdtase_euk"/>
</dbReference>
<dbReference type="InterPro" id="IPR036374">
    <property type="entry name" value="OxRdtase_Mopterin-bd_sf"/>
</dbReference>
<dbReference type="GO" id="GO:0006790">
    <property type="term" value="P:sulfur compound metabolic process"/>
    <property type="evidence" value="ECO:0007669"/>
    <property type="project" value="TreeGrafter"/>
</dbReference>
<feature type="domain" description="Moybdenum cofactor oxidoreductase dimerisation" evidence="13">
    <location>
        <begin position="246"/>
        <end position="343"/>
    </location>
</feature>
<dbReference type="InterPro" id="IPR000572">
    <property type="entry name" value="OxRdtase_Mopterin-bd_dom"/>
</dbReference>
<sequence length="690" mass="77531">MESVIERPMDYDVSPLPSSGAEREACTSIDPEGFFLRPPPTPHHLSSFITPDDQLFQTIHMGAAVVDYAKWLLVVDGLVRKPFALSLAQLKALPQTSITSFHECYGSPLKPPISNPWRIGNVVWTGVRLSAILALAEPLPEAQFVWSEGLDRGKFFEYEADRYRKDLPIKKAQRPEALLAWKINGEPLSKERGGPVRIVVPGWFGTNSTKWLCRLSLQRTRAPGPFAAVLYNEKDPADPEGVRMRAVWEVEVNSMITKPADSAVISEGLVTIEGWAWSHDGVALVEVSKDAGQSWIQGKVDDKEDQAWQKFTADVELESGSWKLIASATSESGMKQPLTGRRNHVHSITKNMSPLFSQGYRHMFECHLLLNLTTLSSVLPIMAPFEPKYINEVQQMMFVAGETQEIANETAALVEQIVREQIIHILNKAKELSARRGEKFIAIKDILFQVRHDTARMTRLQNVIRWKRLRGEARKTTNEKDKPENDAEDSFSDTDNAAEDTAKKTTEASAALMPWDEEFMFAVRPPGGDADAVEISEKSRERLIWADEVTSKMSGEEYTKWCSYRKASFHRAKEARFREWTCIGVVADLRKKDDAIEILGSIAVEMVKRLTDKALSIQAHEITTQGGKENEAAAAALQARRQGLFLMSNPQRPAIDAGHIRKAFEMTQSKPKKRGYQLNRMVGPKPLQLI</sequence>
<evidence type="ECO:0000256" key="6">
    <source>
        <dbReference type="ARBA" id="ARBA00023015"/>
    </source>
</evidence>
<evidence type="ECO:0000259" key="12">
    <source>
        <dbReference type="Pfam" id="PF00174"/>
    </source>
</evidence>
<evidence type="ECO:0000256" key="3">
    <source>
        <dbReference type="ARBA" id="ARBA00022505"/>
    </source>
</evidence>
<dbReference type="Gene3D" id="1.10.20.10">
    <property type="entry name" value="Histone, subunit A"/>
    <property type="match status" value="1"/>
</dbReference>
<feature type="compositionally biased region" description="Acidic residues" evidence="11">
    <location>
        <begin position="486"/>
        <end position="498"/>
    </location>
</feature>
<dbReference type="InterPro" id="IPR003195">
    <property type="entry name" value="TFIID_TAF13"/>
</dbReference>
<comment type="subcellular location">
    <subcellularLocation>
        <location evidence="2">Nucleus</location>
    </subcellularLocation>
</comment>
<dbReference type="GO" id="GO:0005634">
    <property type="term" value="C:nucleus"/>
    <property type="evidence" value="ECO:0007669"/>
    <property type="project" value="UniProtKB-SubCell"/>
</dbReference>
<evidence type="ECO:0000256" key="9">
    <source>
        <dbReference type="ARBA" id="ARBA00023242"/>
    </source>
</evidence>
<comment type="similarity">
    <text evidence="10">Belongs to the SPT3 family.</text>
</comment>
<dbReference type="PANTHER" id="PTHR19372">
    <property type="entry name" value="SULFITE REDUCTASE"/>
    <property type="match status" value="1"/>
</dbReference>
<dbReference type="PRINTS" id="PR00407">
    <property type="entry name" value="EUMOPTERIN"/>
</dbReference>
<name>A0A8H5JT77_9HYPO</name>
<dbReference type="Pfam" id="PF03404">
    <property type="entry name" value="Mo-co_dimer"/>
    <property type="match status" value="1"/>
</dbReference>
<keyword evidence="8" id="KW-0804">Transcription</keyword>
<keyword evidence="7" id="KW-0010">Activator</keyword>
<dbReference type="Pfam" id="PF02269">
    <property type="entry name" value="TFIID-18kDa"/>
    <property type="match status" value="1"/>
</dbReference>